<evidence type="ECO:0000259" key="4">
    <source>
        <dbReference type="Pfam" id="PF13377"/>
    </source>
</evidence>
<evidence type="ECO:0000256" key="3">
    <source>
        <dbReference type="ARBA" id="ARBA00023163"/>
    </source>
</evidence>
<dbReference type="PANTHER" id="PTHR30146:SF149">
    <property type="entry name" value="HTH-TYPE TRANSCRIPTIONAL REGULATOR EBGR"/>
    <property type="match status" value="1"/>
</dbReference>
<organism evidence="5 6">
    <name type="scientific">Sellimonas intestinalis</name>
    <dbReference type="NCBI Taxonomy" id="1653434"/>
    <lineage>
        <taxon>Bacteria</taxon>
        <taxon>Bacillati</taxon>
        <taxon>Bacillota</taxon>
        <taxon>Clostridia</taxon>
        <taxon>Lachnospirales</taxon>
        <taxon>Lachnospiraceae</taxon>
        <taxon>Sellimonas</taxon>
    </lineage>
</organism>
<proteinExistence type="predicted"/>
<dbReference type="Gene3D" id="3.40.50.2300">
    <property type="match status" value="1"/>
</dbReference>
<dbReference type="SUPFAM" id="SSF53822">
    <property type="entry name" value="Periplasmic binding protein-like I"/>
    <property type="match status" value="1"/>
</dbReference>
<evidence type="ECO:0000313" key="6">
    <source>
        <dbReference type="Proteomes" id="UP000261080"/>
    </source>
</evidence>
<keyword evidence="2" id="KW-0238">DNA-binding</keyword>
<keyword evidence="3" id="KW-0804">Transcription</keyword>
<reference evidence="5 6" key="1">
    <citation type="submission" date="2018-08" db="EMBL/GenBank/DDBJ databases">
        <title>A genome reference for cultivated species of the human gut microbiota.</title>
        <authorList>
            <person name="Zou Y."/>
            <person name="Xue W."/>
            <person name="Luo G."/>
        </authorList>
    </citation>
    <scope>NUCLEOTIDE SEQUENCE [LARGE SCALE GENOMIC DNA]</scope>
    <source>
        <strain evidence="5 6">AF37-2AT</strain>
    </source>
</reference>
<dbReference type="OrthoDB" id="43195at2"/>
<keyword evidence="1" id="KW-0805">Transcription regulation</keyword>
<dbReference type="PANTHER" id="PTHR30146">
    <property type="entry name" value="LACI-RELATED TRANSCRIPTIONAL REPRESSOR"/>
    <property type="match status" value="1"/>
</dbReference>
<evidence type="ECO:0000256" key="1">
    <source>
        <dbReference type="ARBA" id="ARBA00023015"/>
    </source>
</evidence>
<protein>
    <recommendedName>
        <fullName evidence="4">Transcriptional regulator LacI/GalR-like sensor domain-containing protein</fullName>
    </recommendedName>
</protein>
<evidence type="ECO:0000313" key="5">
    <source>
        <dbReference type="EMBL" id="RGE84725.1"/>
    </source>
</evidence>
<feature type="domain" description="Transcriptional regulator LacI/GalR-like sensor" evidence="4">
    <location>
        <begin position="25"/>
        <end position="189"/>
    </location>
</feature>
<dbReference type="EMBL" id="QVLX01000012">
    <property type="protein sequence ID" value="RGE84725.1"/>
    <property type="molecule type" value="Genomic_DNA"/>
</dbReference>
<dbReference type="GO" id="GO:0003700">
    <property type="term" value="F:DNA-binding transcription factor activity"/>
    <property type="evidence" value="ECO:0007669"/>
    <property type="project" value="TreeGrafter"/>
</dbReference>
<comment type="caution">
    <text evidence="5">The sequence shown here is derived from an EMBL/GenBank/DDBJ whole genome shotgun (WGS) entry which is preliminary data.</text>
</comment>
<dbReference type="Proteomes" id="UP000261080">
    <property type="component" value="Unassembled WGS sequence"/>
</dbReference>
<keyword evidence="6" id="KW-1185">Reference proteome</keyword>
<dbReference type="AlphaFoldDB" id="A0A3E3JYY1"/>
<name>A0A3E3JYY1_9FIRM</name>
<dbReference type="Pfam" id="PF13377">
    <property type="entry name" value="Peripla_BP_3"/>
    <property type="match status" value="1"/>
</dbReference>
<dbReference type="GO" id="GO:0000976">
    <property type="term" value="F:transcription cis-regulatory region binding"/>
    <property type="evidence" value="ECO:0007669"/>
    <property type="project" value="TreeGrafter"/>
</dbReference>
<sequence>MRYIFINADYVVNDFESIVNKALDCFEDRGYEEIGYIGTYGIEIYGSLKADRRYLAFKNRMEENGRFREEFIWLTKNSLVRDGYELGKKIIKEKRRLPRAIFVENDNLAIGFLRTLKENAISVPGEIALIGCNDIQAAAFVTPPLTSVKIYNDVTGIMSARLLMERLLTGRKEGVKLIVPNRLVVRGSCGESRVV</sequence>
<accession>A0A3E3JYY1</accession>
<evidence type="ECO:0000256" key="2">
    <source>
        <dbReference type="ARBA" id="ARBA00023125"/>
    </source>
</evidence>
<dbReference type="InterPro" id="IPR046335">
    <property type="entry name" value="LacI/GalR-like_sensor"/>
</dbReference>
<dbReference type="InterPro" id="IPR028082">
    <property type="entry name" value="Peripla_BP_I"/>
</dbReference>
<gene>
    <name evidence="5" type="ORF">DW016_14625</name>
</gene>